<feature type="binding site" evidence="9">
    <location>
        <position position="183"/>
    </location>
    <ligand>
        <name>Mg(2+)</name>
        <dbReference type="ChEBI" id="CHEBI:18420"/>
    </ligand>
</feature>
<gene>
    <name evidence="7" type="primary">mraY</name>
    <name evidence="10" type="ORF">ASJ35_12135</name>
    <name evidence="11" type="ORF">FYJ76_12170</name>
    <name evidence="13" type="ORF">GMD52_12025</name>
    <name evidence="12" type="ORF">GMD59_11755</name>
</gene>
<evidence type="ECO:0000313" key="12">
    <source>
        <dbReference type="EMBL" id="MTS27956.1"/>
    </source>
</evidence>
<feature type="transmembrane region" description="Helical" evidence="7">
    <location>
        <begin position="266"/>
        <end position="289"/>
    </location>
</feature>
<name>A0A0W7TPN9_9FIRM</name>
<keyword evidence="4 7" id="KW-0812">Transmembrane</keyword>
<keyword evidence="6 7" id="KW-0472">Membrane</keyword>
<dbReference type="RefSeq" id="WP_009324339.1">
    <property type="nucleotide sequence ID" value="NZ_CAOJUJ010000037.1"/>
</dbReference>
<dbReference type="GO" id="GO:0046872">
    <property type="term" value="F:metal ion binding"/>
    <property type="evidence" value="ECO:0007669"/>
    <property type="project" value="UniProtKB-KW"/>
</dbReference>
<feature type="transmembrane region" description="Helical" evidence="7">
    <location>
        <begin position="242"/>
        <end position="260"/>
    </location>
</feature>
<keyword evidence="7" id="KW-1003">Cell membrane</keyword>
<dbReference type="CDD" id="cd06852">
    <property type="entry name" value="GT_MraY"/>
    <property type="match status" value="1"/>
</dbReference>
<keyword evidence="5 7" id="KW-1133">Transmembrane helix</keyword>
<dbReference type="GO" id="GO:0071555">
    <property type="term" value="P:cell wall organization"/>
    <property type="evidence" value="ECO:0007669"/>
    <property type="project" value="UniProtKB-KW"/>
</dbReference>
<keyword evidence="7" id="KW-0573">Peptidoglycan synthesis</keyword>
<evidence type="ECO:0000256" key="4">
    <source>
        <dbReference type="ARBA" id="ARBA00022692"/>
    </source>
</evidence>
<evidence type="ECO:0000256" key="9">
    <source>
        <dbReference type="PIRSR" id="PIRSR600715-1"/>
    </source>
</evidence>
<evidence type="ECO:0000313" key="16">
    <source>
        <dbReference type="Proteomes" id="UP000449193"/>
    </source>
</evidence>
<dbReference type="Proteomes" id="UP000449193">
    <property type="component" value="Unassembled WGS sequence"/>
</dbReference>
<evidence type="ECO:0000256" key="1">
    <source>
        <dbReference type="ARBA" id="ARBA00004141"/>
    </source>
</evidence>
<dbReference type="GO" id="GO:0008360">
    <property type="term" value="P:regulation of cell shape"/>
    <property type="evidence" value="ECO:0007669"/>
    <property type="project" value="UniProtKB-KW"/>
</dbReference>
<evidence type="ECO:0000313" key="14">
    <source>
        <dbReference type="Proteomes" id="UP000053433"/>
    </source>
</evidence>
<feature type="transmembrane region" description="Helical" evidence="7">
    <location>
        <begin position="191"/>
        <end position="210"/>
    </location>
</feature>
<dbReference type="GO" id="GO:0008963">
    <property type="term" value="F:phospho-N-acetylmuramoyl-pentapeptide-transferase activity"/>
    <property type="evidence" value="ECO:0007669"/>
    <property type="project" value="UniProtKB-UniRule"/>
</dbReference>
<evidence type="ECO:0000256" key="6">
    <source>
        <dbReference type="ARBA" id="ARBA00023136"/>
    </source>
</evidence>
<dbReference type="HAMAP" id="MF_00038">
    <property type="entry name" value="MraY"/>
    <property type="match status" value="1"/>
</dbReference>
<dbReference type="NCBIfam" id="TIGR00445">
    <property type="entry name" value="mraY"/>
    <property type="match status" value="1"/>
</dbReference>
<dbReference type="GO" id="GO:0005886">
    <property type="term" value="C:plasma membrane"/>
    <property type="evidence" value="ECO:0007669"/>
    <property type="project" value="UniProtKB-SubCell"/>
</dbReference>
<comment type="caution">
    <text evidence="10">The sequence shown here is derived from an EMBL/GenBank/DDBJ whole genome shotgun (WGS) entry which is preliminary data.</text>
</comment>
<feature type="binding site" evidence="9">
    <location>
        <position position="243"/>
    </location>
    <ligand>
        <name>Mg(2+)</name>
        <dbReference type="ChEBI" id="CHEBI:18420"/>
    </ligand>
</feature>
<protein>
    <recommendedName>
        <fullName evidence="7 8">Phospho-N-acetylmuramoyl-pentapeptide-transferase</fullName>
        <ecNumber evidence="7 8">2.7.8.13</ecNumber>
    </recommendedName>
    <alternativeName>
        <fullName evidence="7">UDP-MurNAc-pentapeptide phosphotransferase</fullName>
    </alternativeName>
</protein>
<dbReference type="PANTHER" id="PTHR22926">
    <property type="entry name" value="PHOSPHO-N-ACETYLMURAMOYL-PENTAPEPTIDE-TRANSFERASE"/>
    <property type="match status" value="1"/>
</dbReference>
<dbReference type="PANTHER" id="PTHR22926:SF5">
    <property type="entry name" value="PHOSPHO-N-ACETYLMURAMOYL-PENTAPEPTIDE-TRANSFERASE HOMOLOG"/>
    <property type="match status" value="1"/>
</dbReference>
<dbReference type="EC" id="2.7.8.13" evidence="7 8"/>
<dbReference type="InterPro" id="IPR003524">
    <property type="entry name" value="PNAcMuramoyl-5peptid_Trfase"/>
</dbReference>
<dbReference type="Pfam" id="PF00953">
    <property type="entry name" value="Glycos_transf_4"/>
    <property type="match status" value="1"/>
</dbReference>
<dbReference type="GO" id="GO:0051301">
    <property type="term" value="P:cell division"/>
    <property type="evidence" value="ECO:0007669"/>
    <property type="project" value="UniProtKB-KW"/>
</dbReference>
<dbReference type="EMBL" id="LMUA01000016">
    <property type="protein sequence ID" value="KUE75783.1"/>
    <property type="molecule type" value="Genomic_DNA"/>
</dbReference>
<dbReference type="PROSITE" id="PS01348">
    <property type="entry name" value="MRAY_2"/>
    <property type="match status" value="1"/>
</dbReference>
<dbReference type="Proteomes" id="UP000053433">
    <property type="component" value="Unassembled WGS sequence"/>
</dbReference>
<evidence type="ECO:0000313" key="13">
    <source>
        <dbReference type="EMBL" id="MTS52267.1"/>
    </source>
</evidence>
<comment type="cofactor">
    <cofactor evidence="7 9">
        <name>Mg(2+)</name>
        <dbReference type="ChEBI" id="CHEBI:18420"/>
    </cofactor>
</comment>
<feature type="transmembrane region" description="Helical" evidence="7">
    <location>
        <begin position="57"/>
        <end position="78"/>
    </location>
</feature>
<accession>A0A0W7TPN9</accession>
<comment type="similarity">
    <text evidence="2 7">Belongs to the glycosyltransferase 4 family. MraY subfamily.</text>
</comment>
<keyword evidence="7 9" id="KW-0479">Metal-binding</keyword>
<feature type="transmembrane region" description="Helical" evidence="7">
    <location>
        <begin position="84"/>
        <end position="109"/>
    </location>
</feature>
<dbReference type="EMBL" id="VUNJ01000013">
    <property type="protein sequence ID" value="MST92674.1"/>
    <property type="molecule type" value="Genomic_DNA"/>
</dbReference>
<proteinExistence type="inferred from homology"/>
<keyword evidence="7" id="KW-0132">Cell division</keyword>
<evidence type="ECO:0000313" key="15">
    <source>
        <dbReference type="Proteomes" id="UP000431913"/>
    </source>
</evidence>
<evidence type="ECO:0000256" key="7">
    <source>
        <dbReference type="HAMAP-Rule" id="MF_00038"/>
    </source>
</evidence>
<evidence type="ECO:0000256" key="8">
    <source>
        <dbReference type="NCBIfam" id="TIGR00445"/>
    </source>
</evidence>
<dbReference type="GO" id="GO:0009252">
    <property type="term" value="P:peptidoglycan biosynthetic process"/>
    <property type="evidence" value="ECO:0007669"/>
    <property type="project" value="UniProtKB-UniRule"/>
</dbReference>
<dbReference type="Proteomes" id="UP000431913">
    <property type="component" value="Unassembled WGS sequence"/>
</dbReference>
<evidence type="ECO:0000313" key="10">
    <source>
        <dbReference type="EMBL" id="KUE75783.1"/>
    </source>
</evidence>
<reference evidence="11 15" key="3">
    <citation type="submission" date="2019-08" db="EMBL/GenBank/DDBJ databases">
        <title>In-depth cultivation of the pig gut microbiome towards novel bacterial diversity and tailored functional studies.</title>
        <authorList>
            <person name="Wylensek D."/>
            <person name="Hitch T.C.A."/>
            <person name="Clavel T."/>
        </authorList>
    </citation>
    <scope>NUCLEOTIDE SEQUENCE [LARGE SCALE GENOMIC DNA]</scope>
    <source>
        <strain evidence="11 15">WCA3-601-WT-6J</strain>
    </source>
</reference>
<organism evidence="10 14">
    <name type="scientific">Ruthenibacterium lactatiformans</name>
    <dbReference type="NCBI Taxonomy" id="1550024"/>
    <lineage>
        <taxon>Bacteria</taxon>
        <taxon>Bacillati</taxon>
        <taxon>Bacillota</taxon>
        <taxon>Clostridia</taxon>
        <taxon>Eubacteriales</taxon>
        <taxon>Oscillospiraceae</taxon>
        <taxon>Ruthenibacterium</taxon>
    </lineage>
</organism>
<comment type="catalytic activity">
    <reaction evidence="7">
        <text>UDP-N-acetyl-alpha-D-muramoyl-L-alanyl-gamma-D-glutamyl-meso-2,6-diaminopimeloyl-D-alanyl-D-alanine + di-trans,octa-cis-undecaprenyl phosphate = di-trans,octa-cis-undecaprenyl diphospho-N-acetyl-alpha-D-muramoyl-L-alanyl-D-glutamyl-meso-2,6-diaminopimeloyl-D-alanyl-D-alanine + UMP</text>
        <dbReference type="Rhea" id="RHEA:28386"/>
        <dbReference type="ChEBI" id="CHEBI:57865"/>
        <dbReference type="ChEBI" id="CHEBI:60392"/>
        <dbReference type="ChEBI" id="CHEBI:61386"/>
        <dbReference type="ChEBI" id="CHEBI:61387"/>
        <dbReference type="EC" id="2.7.8.13"/>
    </reaction>
</comment>
<feature type="transmembrane region" description="Helical" evidence="7">
    <location>
        <begin position="315"/>
        <end position="336"/>
    </location>
</feature>
<evidence type="ECO:0000313" key="17">
    <source>
        <dbReference type="Proteomes" id="UP000472755"/>
    </source>
</evidence>
<dbReference type="Proteomes" id="UP000472755">
    <property type="component" value="Unassembled WGS sequence"/>
</dbReference>
<reference evidence="16 17" key="2">
    <citation type="journal article" date="2019" name="Nat. Med.">
        <title>A library of human gut bacterial isolates paired with longitudinal multiomics data enables mechanistic microbiome research.</title>
        <authorList>
            <person name="Poyet M."/>
            <person name="Groussin M."/>
            <person name="Gibbons S.M."/>
            <person name="Avila-Pacheco J."/>
            <person name="Jiang X."/>
            <person name="Kearney S.M."/>
            <person name="Perrotta A.R."/>
            <person name="Berdy B."/>
            <person name="Zhao S."/>
            <person name="Lieberman T.D."/>
            <person name="Swanson P.K."/>
            <person name="Smith M."/>
            <person name="Roesemann S."/>
            <person name="Alexander J.E."/>
            <person name="Rich S.A."/>
            <person name="Livny J."/>
            <person name="Vlamakis H."/>
            <person name="Clish C."/>
            <person name="Bullock K."/>
            <person name="Deik A."/>
            <person name="Scott J."/>
            <person name="Pierce K.A."/>
            <person name="Xavier R.J."/>
            <person name="Alm E.J."/>
        </authorList>
    </citation>
    <scope>NUCLEOTIDE SEQUENCE [LARGE SCALE GENOMIC DNA]</scope>
    <source>
        <strain evidence="12 17">BIOML-A4</strain>
        <strain evidence="13 16">BIOML-A7</strain>
    </source>
</reference>
<keyword evidence="7" id="KW-0133">Cell shape</keyword>
<dbReference type="GeneID" id="42858156"/>
<keyword evidence="7" id="KW-0961">Cell wall biogenesis/degradation</keyword>
<dbReference type="EMBL" id="WMZR01000016">
    <property type="protein sequence ID" value="MTS52267.1"/>
    <property type="molecule type" value="Genomic_DNA"/>
</dbReference>
<comment type="function">
    <text evidence="7">Catalyzes the initial step of the lipid cycle reactions in the biosynthesis of the cell wall peptidoglycan: transfers peptidoglycan precursor phospho-MurNAc-pentapeptide from UDP-MurNAc-pentapeptide onto the lipid carrier undecaprenyl phosphate, yielding undecaprenyl-pyrophosphoryl-MurNAc-pentapeptide, known as lipid I.</text>
</comment>
<feature type="transmembrane region" description="Helical" evidence="7">
    <location>
        <begin position="6"/>
        <end position="28"/>
    </location>
</feature>
<evidence type="ECO:0000313" key="11">
    <source>
        <dbReference type="EMBL" id="MST92674.1"/>
    </source>
</evidence>
<feature type="transmembrane region" description="Helical" evidence="7">
    <location>
        <begin position="216"/>
        <end position="235"/>
    </location>
</feature>
<dbReference type="EMBL" id="WMZU01000018">
    <property type="protein sequence ID" value="MTS27956.1"/>
    <property type="molecule type" value="Genomic_DNA"/>
</dbReference>
<keyword evidence="3 7" id="KW-0808">Transferase</keyword>
<feature type="transmembrane region" description="Helical" evidence="7">
    <location>
        <begin position="165"/>
        <end position="184"/>
    </location>
</feature>
<reference evidence="10 14" key="1">
    <citation type="submission" date="2015-10" db="EMBL/GenBank/DDBJ databases">
        <title>A novel member of the family Ruminococcaceae isolated from human faeces.</title>
        <authorList>
            <person name="Shkoporov A.N."/>
            <person name="Chaplin A.V."/>
            <person name="Motuzova O.V."/>
            <person name="Kafarskaia L.I."/>
            <person name="Efimov B.A."/>
        </authorList>
    </citation>
    <scope>NUCLEOTIDE SEQUENCE [LARGE SCALE GENOMIC DNA]</scope>
    <source>
        <strain evidence="10 14">668</strain>
    </source>
</reference>
<keyword evidence="7 9" id="KW-0460">Magnesium</keyword>
<dbReference type="UniPathway" id="UPA00219"/>
<comment type="pathway">
    <text evidence="7">Cell wall biogenesis; peptidoglycan biosynthesis.</text>
</comment>
<sequence length="337" mass="36014">MEKYALMAAAFGALAITAASGLLIIPALRRLHFGQTIKEIGPTWHQGKNGTPTMGGLTFYLGVLVGVVLGYTVLALSVPSLLGGWLSGTSVSLFIGVLTAYAFGLVGFVDDYIKVVKKRNLGLMARYKIVAQVLITGAYLSSLYLNGTLSTIVTLPLLGAVDFGWFFYVLSFLLIIGMVNAVNLTDGIDGLASSVTFVVMMGFMFIASLLGNTTMALFAAAVAGGCAGFLAWNFYPAKTFMGDTGSMFLGGAVVAVAYGIGRPELLLFMGVIYLIEAFSVMLQVTYFKLTHGKRIFKMSPIHHHFEMCGWSEVKIVSVFSFITLVGVVLGGIFVYVS</sequence>
<dbReference type="AlphaFoldDB" id="A0A0W7TPN9"/>
<comment type="subcellular location">
    <subcellularLocation>
        <location evidence="7">Cell membrane</location>
        <topology evidence="7">Multi-pass membrane protein</topology>
    </subcellularLocation>
    <subcellularLocation>
        <location evidence="1">Membrane</location>
        <topology evidence="1">Multi-pass membrane protein</topology>
    </subcellularLocation>
</comment>
<feature type="transmembrane region" description="Helical" evidence="7">
    <location>
        <begin position="129"/>
        <end position="145"/>
    </location>
</feature>
<evidence type="ECO:0000256" key="3">
    <source>
        <dbReference type="ARBA" id="ARBA00022679"/>
    </source>
</evidence>
<evidence type="ECO:0000256" key="2">
    <source>
        <dbReference type="ARBA" id="ARBA00005583"/>
    </source>
</evidence>
<dbReference type="InterPro" id="IPR000715">
    <property type="entry name" value="Glycosyl_transferase_4"/>
</dbReference>
<evidence type="ECO:0000256" key="5">
    <source>
        <dbReference type="ARBA" id="ARBA00022989"/>
    </source>
</evidence>
<dbReference type="InterPro" id="IPR018480">
    <property type="entry name" value="PNAcMuramoyl-5peptid_Trfase_CS"/>
</dbReference>
<keyword evidence="7" id="KW-0131">Cell cycle</keyword>